<evidence type="ECO:0000313" key="2">
    <source>
        <dbReference type="Proteomes" id="UP000254280"/>
    </source>
</evidence>
<sequence length="116" mass="12574">MFINKITTFAFVVATGILVVAGGEPAVAKAESTKAQLMQNNTVVTLPQQCEQLFKATESLIAEAEKQPGTHTQLNKIKSKLNQSKQQILEMELATQIKSCDVGLVRLASKQNDATN</sequence>
<dbReference type="EMBL" id="UGSS01000002">
    <property type="protein sequence ID" value="SUB33973.1"/>
    <property type="molecule type" value="Genomic_DNA"/>
</dbReference>
<keyword evidence="2" id="KW-1185">Reference proteome</keyword>
<dbReference type="AlphaFoldDB" id="A0A379B5T9"/>
<gene>
    <name evidence="1" type="ORF">NCTC10699_01612</name>
</gene>
<dbReference type="Pfam" id="PF17274">
    <property type="entry name" value="DUF5339"/>
    <property type="match status" value="1"/>
</dbReference>
<evidence type="ECO:0008006" key="3">
    <source>
        <dbReference type="Google" id="ProtNLM"/>
    </source>
</evidence>
<organism evidence="1 2">
    <name type="scientific">[Pasteurella] mairii</name>
    <dbReference type="NCBI Taxonomy" id="757"/>
    <lineage>
        <taxon>Bacteria</taxon>
        <taxon>Pseudomonadati</taxon>
        <taxon>Pseudomonadota</taxon>
        <taxon>Gammaproteobacteria</taxon>
        <taxon>Pasteurellales</taxon>
        <taxon>Pasteurellaceae</taxon>
    </lineage>
</organism>
<protein>
    <recommendedName>
        <fullName evidence="3">Recombinase XerD</fullName>
    </recommendedName>
</protein>
<dbReference type="Proteomes" id="UP000254280">
    <property type="component" value="Unassembled WGS sequence"/>
</dbReference>
<name>A0A379B5T9_9PAST</name>
<dbReference type="InterPro" id="IPR020493">
    <property type="entry name" value="Uncharacterised_HI0310"/>
</dbReference>
<proteinExistence type="predicted"/>
<reference evidence="1 2" key="1">
    <citation type="submission" date="2018-06" db="EMBL/GenBank/DDBJ databases">
        <authorList>
            <consortium name="Pathogen Informatics"/>
            <person name="Doyle S."/>
        </authorList>
    </citation>
    <scope>NUCLEOTIDE SEQUENCE [LARGE SCALE GENOMIC DNA]</scope>
    <source>
        <strain evidence="1 2">NCTC10699</strain>
    </source>
</reference>
<evidence type="ECO:0000313" key="1">
    <source>
        <dbReference type="EMBL" id="SUB33973.1"/>
    </source>
</evidence>
<accession>A0A379B5T9</accession>